<dbReference type="EMBL" id="CAWUFR010000087">
    <property type="protein sequence ID" value="CAK6965852.1"/>
    <property type="molecule type" value="Genomic_DNA"/>
</dbReference>
<keyword evidence="2" id="KW-1185">Reference proteome</keyword>
<dbReference type="AlphaFoldDB" id="A0AAV1P539"/>
<comment type="caution">
    <text evidence="1">The sequence shown here is derived from an EMBL/GenBank/DDBJ whole genome shotgun (WGS) entry which is preliminary data.</text>
</comment>
<protein>
    <submittedName>
        <fullName evidence="1">Uncharacterized protein</fullName>
    </submittedName>
</protein>
<sequence>HCRGRWMSRVGPSSRSPALWPLLSQGPISRKNWTTTRRMPAAGLRLTTTVRTHRQQRRKTTE</sequence>
<gene>
    <name evidence="1" type="ORF">FSCOSCO3_A002189</name>
</gene>
<evidence type="ECO:0000313" key="2">
    <source>
        <dbReference type="Proteomes" id="UP001314229"/>
    </source>
</evidence>
<accession>A0AAV1P539</accession>
<feature type="non-terminal residue" evidence="1">
    <location>
        <position position="62"/>
    </location>
</feature>
<dbReference type="Proteomes" id="UP001314229">
    <property type="component" value="Unassembled WGS sequence"/>
</dbReference>
<name>A0AAV1P539_SCOSC</name>
<proteinExistence type="predicted"/>
<feature type="non-terminal residue" evidence="1">
    <location>
        <position position="1"/>
    </location>
</feature>
<organism evidence="1 2">
    <name type="scientific">Scomber scombrus</name>
    <name type="common">Atlantic mackerel</name>
    <name type="synonym">Scomber vernalis</name>
    <dbReference type="NCBI Taxonomy" id="13677"/>
    <lineage>
        <taxon>Eukaryota</taxon>
        <taxon>Metazoa</taxon>
        <taxon>Chordata</taxon>
        <taxon>Craniata</taxon>
        <taxon>Vertebrata</taxon>
        <taxon>Euteleostomi</taxon>
        <taxon>Actinopterygii</taxon>
        <taxon>Neopterygii</taxon>
        <taxon>Teleostei</taxon>
        <taxon>Neoteleostei</taxon>
        <taxon>Acanthomorphata</taxon>
        <taxon>Pelagiaria</taxon>
        <taxon>Scombriformes</taxon>
        <taxon>Scombridae</taxon>
        <taxon>Scomber</taxon>
    </lineage>
</organism>
<reference evidence="1 2" key="1">
    <citation type="submission" date="2024-01" db="EMBL/GenBank/DDBJ databases">
        <authorList>
            <person name="Alioto T."/>
            <person name="Alioto T."/>
            <person name="Gomez Garrido J."/>
        </authorList>
    </citation>
    <scope>NUCLEOTIDE SEQUENCE [LARGE SCALE GENOMIC DNA]</scope>
</reference>
<evidence type="ECO:0000313" key="1">
    <source>
        <dbReference type="EMBL" id="CAK6965852.1"/>
    </source>
</evidence>